<dbReference type="Gene3D" id="2.40.30.100">
    <property type="entry name" value="AF2212/PG0164-like"/>
    <property type="match status" value="1"/>
</dbReference>
<dbReference type="EMBL" id="CP073910">
    <property type="protein sequence ID" value="QUT06567.1"/>
    <property type="molecule type" value="Genomic_DNA"/>
</dbReference>
<keyword evidence="2" id="KW-1185">Reference proteome</keyword>
<proteinExistence type="predicted"/>
<dbReference type="Pfam" id="PF08922">
    <property type="entry name" value="DUF1905"/>
    <property type="match status" value="1"/>
</dbReference>
<dbReference type="SUPFAM" id="SSF141694">
    <property type="entry name" value="AF2212/PG0164-like"/>
    <property type="match status" value="1"/>
</dbReference>
<gene>
    <name evidence="1" type="ORF">KFK14_03645</name>
</gene>
<accession>A0A975Q2K9</accession>
<dbReference type="KEGG" id="spph:KFK14_03645"/>
<name>A0A975Q2K9_9SPHN</name>
<protein>
    <submittedName>
        <fullName evidence="1">DUF1905 domain-containing protein</fullName>
    </submittedName>
</protein>
<dbReference type="Proteomes" id="UP000681425">
    <property type="component" value="Chromosome"/>
</dbReference>
<evidence type="ECO:0000313" key="1">
    <source>
        <dbReference type="EMBL" id="QUT06567.1"/>
    </source>
</evidence>
<dbReference type="InterPro" id="IPR015018">
    <property type="entry name" value="DUF1905"/>
</dbReference>
<dbReference type="InterPro" id="IPR037079">
    <property type="entry name" value="AF2212/PG0164-like_sf"/>
</dbReference>
<reference evidence="1" key="1">
    <citation type="submission" date="2021-04" db="EMBL/GenBank/DDBJ databases">
        <title>Isolation of p-tert-butylphenol degrading bacteria Sphingobium phenoxybenzoativorans Tas13 from active sludge.</title>
        <authorList>
            <person name="Li Y."/>
        </authorList>
    </citation>
    <scope>NUCLEOTIDE SEQUENCE</scope>
    <source>
        <strain evidence="1">Tas13</strain>
    </source>
</reference>
<dbReference type="AlphaFoldDB" id="A0A975Q2K9"/>
<organism evidence="1 2">
    <name type="scientific">Sphingobium phenoxybenzoativorans</name>
    <dbReference type="NCBI Taxonomy" id="1592790"/>
    <lineage>
        <taxon>Bacteria</taxon>
        <taxon>Pseudomonadati</taxon>
        <taxon>Pseudomonadota</taxon>
        <taxon>Alphaproteobacteria</taxon>
        <taxon>Sphingomonadales</taxon>
        <taxon>Sphingomonadaceae</taxon>
        <taxon>Sphingobium</taxon>
    </lineage>
</organism>
<dbReference type="RefSeq" id="WP_212609913.1">
    <property type="nucleotide sequence ID" value="NZ_CP073910.1"/>
</dbReference>
<evidence type="ECO:0000313" key="2">
    <source>
        <dbReference type="Proteomes" id="UP000681425"/>
    </source>
</evidence>
<sequence>MPPNDDPIADISFTAAIIHWRGPSPFYFAAVPEEHVGEVRYAARQASYGWGVVPVEAEIGGVTFRTSLFPKDGGYLLPLKVDVRKRAKIDLQGPVQVAMRISAGNSQRS</sequence>